<evidence type="ECO:0000256" key="1">
    <source>
        <dbReference type="ARBA" id="ARBA00022737"/>
    </source>
</evidence>
<dbReference type="HOGENOM" id="CLU_050985_0_0_0"/>
<evidence type="ECO:0000313" key="5">
    <source>
        <dbReference type="EMBL" id="EAQ82052.1"/>
    </source>
</evidence>
<keyword evidence="2 3" id="KW-0802">TPR repeat</keyword>
<dbReference type="PANTHER" id="PTHR44858:SF1">
    <property type="entry name" value="UDP-N-ACETYLGLUCOSAMINE--PEPTIDE N-ACETYLGLUCOSAMINYLTRANSFERASE SPINDLY-RELATED"/>
    <property type="match status" value="1"/>
</dbReference>
<protein>
    <submittedName>
        <fullName evidence="5">Uncharacterized protein</fullName>
    </submittedName>
</protein>
<feature type="transmembrane region" description="Helical" evidence="4">
    <location>
        <begin position="271"/>
        <end position="294"/>
    </location>
</feature>
<feature type="transmembrane region" description="Helical" evidence="4">
    <location>
        <begin position="375"/>
        <end position="394"/>
    </location>
</feature>
<dbReference type="PROSITE" id="PS50005">
    <property type="entry name" value="TPR"/>
    <property type="match status" value="2"/>
</dbReference>
<dbReference type="Gene3D" id="1.25.40.10">
    <property type="entry name" value="Tetratricopeptide repeat domain"/>
    <property type="match status" value="1"/>
</dbReference>
<evidence type="ECO:0000256" key="2">
    <source>
        <dbReference type="ARBA" id="ARBA00022803"/>
    </source>
</evidence>
<dbReference type="STRING" id="314230.DSM3645_00020"/>
<dbReference type="SUPFAM" id="SSF48452">
    <property type="entry name" value="TPR-like"/>
    <property type="match status" value="1"/>
</dbReference>
<dbReference type="PANTHER" id="PTHR44858">
    <property type="entry name" value="TETRATRICOPEPTIDE REPEAT PROTEIN 6"/>
    <property type="match status" value="1"/>
</dbReference>
<accession>A3ZM83</accession>
<keyword evidence="1" id="KW-0677">Repeat</keyword>
<dbReference type="OrthoDB" id="267088at2"/>
<feature type="transmembrane region" description="Helical" evidence="4">
    <location>
        <begin position="414"/>
        <end position="432"/>
    </location>
</feature>
<reference evidence="5 6" key="1">
    <citation type="submission" date="2006-02" db="EMBL/GenBank/DDBJ databases">
        <authorList>
            <person name="Amann R."/>
            <person name="Ferriera S."/>
            <person name="Johnson J."/>
            <person name="Kravitz S."/>
            <person name="Halpern A."/>
            <person name="Remington K."/>
            <person name="Beeson K."/>
            <person name="Tran B."/>
            <person name="Rogers Y.-H."/>
            <person name="Friedman R."/>
            <person name="Venter J.C."/>
        </authorList>
    </citation>
    <scope>NUCLEOTIDE SEQUENCE [LARGE SCALE GENOMIC DNA]</scope>
    <source>
        <strain evidence="5 6">DSM 3645</strain>
    </source>
</reference>
<evidence type="ECO:0000256" key="4">
    <source>
        <dbReference type="SAM" id="Phobius"/>
    </source>
</evidence>
<dbReference type="Pfam" id="PF14559">
    <property type="entry name" value="TPR_19"/>
    <property type="match status" value="2"/>
</dbReference>
<dbReference type="InterPro" id="IPR011990">
    <property type="entry name" value="TPR-like_helical_dom_sf"/>
</dbReference>
<feature type="repeat" description="TPR" evidence="3">
    <location>
        <begin position="2"/>
        <end position="35"/>
    </location>
</feature>
<feature type="transmembrane region" description="Helical" evidence="4">
    <location>
        <begin position="340"/>
        <end position="363"/>
    </location>
</feature>
<dbReference type="RefSeq" id="WP_002649894.1">
    <property type="nucleotide sequence ID" value="NZ_AANZ01000002.1"/>
</dbReference>
<dbReference type="SMART" id="SM00028">
    <property type="entry name" value="TPR"/>
    <property type="match status" value="5"/>
</dbReference>
<feature type="transmembrane region" description="Helical" evidence="4">
    <location>
        <begin position="314"/>
        <end position="334"/>
    </location>
</feature>
<comment type="caution">
    <text evidence="5">The sequence shown here is derived from an EMBL/GenBank/DDBJ whole genome shotgun (WGS) entry which is preliminary data.</text>
</comment>
<keyword evidence="4" id="KW-1133">Transmembrane helix</keyword>
<dbReference type="Proteomes" id="UP000004358">
    <property type="component" value="Unassembled WGS sequence"/>
</dbReference>
<keyword evidence="4" id="KW-0812">Transmembrane</keyword>
<name>A3ZM83_9BACT</name>
<keyword evidence="4" id="KW-0472">Membrane</keyword>
<dbReference type="InterPro" id="IPR050498">
    <property type="entry name" value="Ycf3"/>
</dbReference>
<gene>
    <name evidence="5" type="ORF">DSM3645_00020</name>
</gene>
<proteinExistence type="predicted"/>
<feature type="repeat" description="TPR" evidence="3">
    <location>
        <begin position="172"/>
        <end position="205"/>
    </location>
</feature>
<feature type="transmembrane region" description="Helical" evidence="4">
    <location>
        <begin position="242"/>
        <end position="259"/>
    </location>
</feature>
<dbReference type="AlphaFoldDB" id="A3ZM83"/>
<dbReference type="EMBL" id="AANZ01000002">
    <property type="protein sequence ID" value="EAQ82052.1"/>
    <property type="molecule type" value="Genomic_DNA"/>
</dbReference>
<evidence type="ECO:0000256" key="3">
    <source>
        <dbReference type="PROSITE-ProRule" id="PRU00339"/>
    </source>
</evidence>
<dbReference type="InterPro" id="IPR019734">
    <property type="entry name" value="TPR_rpt"/>
</dbReference>
<sequence>MIEAQIEHARLLMRQERFDKAAESLESALAHQPNNPLAHALLAACLGQDEKFDQATAHINQALQLAPDSAFIHYIHANLLYERNRPEEGLAAAQRAIEIEPGAPTYYASLARGFVMLQRWSDVQEMAEIGLMLDAEDVECLNLRALAQRQQGQTSDANASLRAAMQRDPDNAYSHANLGWSLLQEGKREEAIQHFGEALRLEPELEMARIGLIEGLKSRNTLYAWLLKYFLWMNRLSGRTQWMIMIGGYVGYRVIWNLSENNPAWARYANPLLALYVAFAIMTWIASPLLDLMLRLNRFGRLALSKEQIRTSNMIGVCLLGVLTGLALYPIGAMKLEASVAWLPSLLIAGSCGILLPTLSRIYSCSEGWPRNATIAMASVLGIGSFICITATIIALNLPYDAMVVTFNAITRPFYLLCVGGLLSQFAVNYLGTVRVRR</sequence>
<organism evidence="5 6">
    <name type="scientific">Blastopirellula marina DSM 3645</name>
    <dbReference type="NCBI Taxonomy" id="314230"/>
    <lineage>
        <taxon>Bacteria</taxon>
        <taxon>Pseudomonadati</taxon>
        <taxon>Planctomycetota</taxon>
        <taxon>Planctomycetia</taxon>
        <taxon>Pirellulales</taxon>
        <taxon>Pirellulaceae</taxon>
        <taxon>Blastopirellula</taxon>
    </lineage>
</organism>
<dbReference type="PROSITE" id="PS50293">
    <property type="entry name" value="TPR_REGION"/>
    <property type="match status" value="1"/>
</dbReference>
<evidence type="ECO:0000313" key="6">
    <source>
        <dbReference type="Proteomes" id="UP000004358"/>
    </source>
</evidence>